<protein>
    <submittedName>
        <fullName evidence="1">Uncharacterized protein</fullName>
    </submittedName>
</protein>
<dbReference type="Proteomes" id="UP000637643">
    <property type="component" value="Unassembled WGS sequence"/>
</dbReference>
<proteinExistence type="predicted"/>
<reference evidence="1" key="1">
    <citation type="journal article" date="2014" name="Int. J. Syst. Evol. Microbiol.">
        <title>Complete genome sequence of Corynebacterium casei LMG S-19264T (=DSM 44701T), isolated from a smear-ripened cheese.</title>
        <authorList>
            <consortium name="US DOE Joint Genome Institute (JGI-PGF)"/>
            <person name="Walter F."/>
            <person name="Albersmeier A."/>
            <person name="Kalinowski J."/>
            <person name="Ruckert C."/>
        </authorList>
    </citation>
    <scope>NUCLEOTIDE SEQUENCE</scope>
    <source>
        <strain evidence="1">CGMCC 1.16134</strain>
    </source>
</reference>
<reference evidence="1" key="2">
    <citation type="submission" date="2020-09" db="EMBL/GenBank/DDBJ databases">
        <authorList>
            <person name="Sun Q."/>
            <person name="Zhou Y."/>
        </authorList>
    </citation>
    <scope>NUCLEOTIDE SEQUENCE</scope>
    <source>
        <strain evidence="1">CGMCC 1.16134</strain>
    </source>
</reference>
<name>A0A917BUR8_9BACL</name>
<accession>A0A917BUR8</accession>
<dbReference type="EMBL" id="BMKR01000001">
    <property type="protein sequence ID" value="GGF59532.1"/>
    <property type="molecule type" value="Genomic_DNA"/>
</dbReference>
<dbReference type="RefSeq" id="WP_268240736.1">
    <property type="nucleotide sequence ID" value="NZ_BMKR01000001.1"/>
</dbReference>
<gene>
    <name evidence="1" type="ORF">GCM10010912_00920</name>
</gene>
<evidence type="ECO:0000313" key="2">
    <source>
        <dbReference type="Proteomes" id="UP000637643"/>
    </source>
</evidence>
<evidence type="ECO:0000313" key="1">
    <source>
        <dbReference type="EMBL" id="GGF59532.1"/>
    </source>
</evidence>
<dbReference type="AlphaFoldDB" id="A0A917BUR8"/>
<comment type="caution">
    <text evidence="1">The sequence shown here is derived from an EMBL/GenBank/DDBJ whole genome shotgun (WGS) entry which is preliminary data.</text>
</comment>
<sequence>MAWSWAPYDITESKLGLLLSLYKGQELVALSAIADRLAGGLPD</sequence>
<keyword evidence="2" id="KW-1185">Reference proteome</keyword>
<organism evidence="1 2">
    <name type="scientific">Paenibacillus albidus</name>
    <dbReference type="NCBI Taxonomy" id="2041023"/>
    <lineage>
        <taxon>Bacteria</taxon>
        <taxon>Bacillati</taxon>
        <taxon>Bacillota</taxon>
        <taxon>Bacilli</taxon>
        <taxon>Bacillales</taxon>
        <taxon>Paenibacillaceae</taxon>
        <taxon>Paenibacillus</taxon>
    </lineage>
</organism>